<dbReference type="Proteomes" id="UP000494218">
    <property type="component" value="Unassembled WGS sequence"/>
</dbReference>
<accession>A0A6P2IIF5</accession>
<dbReference type="EMBL" id="CABVPW010000004">
    <property type="protein sequence ID" value="VWB29241.1"/>
    <property type="molecule type" value="Genomic_DNA"/>
</dbReference>
<protein>
    <submittedName>
        <fullName evidence="1">Phage tail fiber protein</fullName>
    </submittedName>
</protein>
<dbReference type="AlphaFoldDB" id="A0A6P2IIF5"/>
<evidence type="ECO:0000313" key="1">
    <source>
        <dbReference type="EMBL" id="VWB29241.1"/>
    </source>
</evidence>
<reference evidence="1 2" key="1">
    <citation type="submission" date="2019-09" db="EMBL/GenBank/DDBJ databases">
        <authorList>
            <person name="Depoorter E."/>
        </authorList>
    </citation>
    <scope>NUCLEOTIDE SEQUENCE [LARGE SCALE GENOMIC DNA]</scope>
    <source>
        <strain evidence="1">LMG 23254</strain>
    </source>
</reference>
<proteinExistence type="predicted"/>
<organism evidence="1 2">
    <name type="scientific">Burkholderia lata (strain ATCC 17760 / DSM 23089 / LMG 22485 / NCIMB 9086 / R18194 / 383)</name>
    <dbReference type="NCBI Taxonomy" id="482957"/>
    <lineage>
        <taxon>Bacteria</taxon>
        <taxon>Pseudomonadati</taxon>
        <taxon>Pseudomonadota</taxon>
        <taxon>Betaproteobacteria</taxon>
        <taxon>Burkholderiales</taxon>
        <taxon>Burkholderiaceae</taxon>
        <taxon>Burkholderia</taxon>
        <taxon>Burkholderia cepacia complex</taxon>
    </lineage>
</organism>
<name>A0A6P2IIF5_BURL3</name>
<sequence>MAGNFIQVTDAGRAALVAQGNTGTNEHRVTEIGLCTGAFVFKPDMLAMPNERKRVTTFGGKNVAKDTVHVTIQDTTDDQYSLFGYGLYLENGVLAAVYVQSTPIMEKSPAAYLMLSADMQFVSIDAATLVFGESSFLTGC</sequence>
<evidence type="ECO:0000313" key="2">
    <source>
        <dbReference type="Proteomes" id="UP000494218"/>
    </source>
</evidence>
<gene>
    <name evidence="1" type="ORF">BLA23254_01249</name>
</gene>